<proteinExistence type="predicted"/>
<accession>A0A401L0W3</accession>
<dbReference type="Proteomes" id="UP000286921">
    <property type="component" value="Unassembled WGS sequence"/>
</dbReference>
<dbReference type="AlphaFoldDB" id="A0A401L0W3"/>
<evidence type="ECO:0000313" key="2">
    <source>
        <dbReference type="EMBL" id="GCB25158.1"/>
    </source>
</evidence>
<gene>
    <name evidence="2" type="ORF">AAWM_08043</name>
</gene>
<organism evidence="2 3">
    <name type="scientific">Aspergillus awamori</name>
    <name type="common">Black koji mold</name>
    <dbReference type="NCBI Taxonomy" id="105351"/>
    <lineage>
        <taxon>Eukaryota</taxon>
        <taxon>Fungi</taxon>
        <taxon>Dikarya</taxon>
        <taxon>Ascomycota</taxon>
        <taxon>Pezizomycotina</taxon>
        <taxon>Eurotiomycetes</taxon>
        <taxon>Eurotiomycetidae</taxon>
        <taxon>Eurotiales</taxon>
        <taxon>Aspergillaceae</taxon>
        <taxon>Aspergillus</taxon>
    </lineage>
</organism>
<feature type="region of interest" description="Disordered" evidence="1">
    <location>
        <begin position="144"/>
        <end position="165"/>
    </location>
</feature>
<name>A0A401L0W3_ASPAW</name>
<comment type="caution">
    <text evidence="2">The sequence shown here is derived from an EMBL/GenBank/DDBJ whole genome shotgun (WGS) entry which is preliminary data.</text>
</comment>
<protein>
    <submittedName>
        <fullName evidence="2">Uncharacterized protein</fullName>
    </submittedName>
</protein>
<reference evidence="2 3" key="1">
    <citation type="submission" date="2016-09" db="EMBL/GenBank/DDBJ databases">
        <title>Aspergillus awamori IFM 58123T.</title>
        <authorList>
            <person name="Kusuya Y."/>
            <person name="Shimizu M."/>
            <person name="Takahashi H."/>
            <person name="Yaguchi T."/>
        </authorList>
    </citation>
    <scope>NUCLEOTIDE SEQUENCE [LARGE SCALE GENOMIC DNA]</scope>
    <source>
        <strain evidence="2 3">IFM 58123</strain>
    </source>
</reference>
<evidence type="ECO:0000256" key="1">
    <source>
        <dbReference type="SAM" id="MobiDB-lite"/>
    </source>
</evidence>
<sequence length="165" mass="17997">MGRHDTWSAVSPFCVCWLELIAFPAPFVVGRFKGLIVNLNHSSGGATQSSLAGTLDLPSYSEYRNVLEAAWKPLGGGSKLPHLPYRVRSRSTGLKDSEVWGPSSTSPFRFHLLEHDETVLERSQTIDPRPSAIEVVDLTSGVSVTSIEPSEPSFPAMEDPNTSEN</sequence>
<keyword evidence="3" id="KW-1185">Reference proteome</keyword>
<dbReference type="EMBL" id="BDHI01000021">
    <property type="protein sequence ID" value="GCB25158.1"/>
    <property type="molecule type" value="Genomic_DNA"/>
</dbReference>
<evidence type="ECO:0000313" key="3">
    <source>
        <dbReference type="Proteomes" id="UP000286921"/>
    </source>
</evidence>